<reference evidence="3" key="1">
    <citation type="submission" date="2024-07" db="EMBL/GenBank/DDBJ databases">
        <title>Complete genome sequences of cellulolytic bacteria, Kitasatospora sp. CMC57 and Streptomyces sp. CMC78, isolated from Japanese agricultural soil.</title>
        <authorList>
            <person name="Hashimoto T."/>
            <person name="Ito M."/>
            <person name="Iwamoto M."/>
            <person name="Fukahori D."/>
            <person name="Shoda T."/>
            <person name="Sakoda M."/>
            <person name="Morohoshi T."/>
            <person name="Mitsuboshi M."/>
            <person name="Nishizawa T."/>
        </authorList>
    </citation>
    <scope>NUCLEOTIDE SEQUENCE</scope>
    <source>
        <strain evidence="3">CMC57</strain>
    </source>
</reference>
<name>A0AB33JV05_9ACTN</name>
<dbReference type="Gene3D" id="2.70.70.10">
    <property type="entry name" value="Glucose Permease (Domain IIA)"/>
    <property type="match status" value="1"/>
</dbReference>
<dbReference type="InterPro" id="IPR050570">
    <property type="entry name" value="Cell_wall_metabolism_enzyme"/>
</dbReference>
<dbReference type="EMBL" id="AP035881">
    <property type="protein sequence ID" value="BFP45845.1"/>
    <property type="molecule type" value="Genomic_DNA"/>
</dbReference>
<dbReference type="InterPro" id="IPR016047">
    <property type="entry name" value="M23ase_b-sheet_dom"/>
</dbReference>
<dbReference type="AlphaFoldDB" id="A0AB33JV05"/>
<protein>
    <recommendedName>
        <fullName evidence="2">M23ase beta-sheet core domain-containing protein</fullName>
    </recommendedName>
</protein>
<feature type="domain" description="M23ase beta-sheet core" evidence="2">
    <location>
        <begin position="102"/>
        <end position="199"/>
    </location>
</feature>
<dbReference type="Pfam" id="PF01551">
    <property type="entry name" value="Peptidase_M23"/>
    <property type="match status" value="1"/>
</dbReference>
<dbReference type="CDD" id="cd12797">
    <property type="entry name" value="M23_peptidase"/>
    <property type="match status" value="1"/>
</dbReference>
<dbReference type="RefSeq" id="WP_407988316.1">
    <property type="nucleotide sequence ID" value="NZ_AP035881.2"/>
</dbReference>
<dbReference type="SUPFAM" id="SSF51261">
    <property type="entry name" value="Duplicated hybrid motif"/>
    <property type="match status" value="1"/>
</dbReference>
<dbReference type="GO" id="GO:0004222">
    <property type="term" value="F:metalloendopeptidase activity"/>
    <property type="evidence" value="ECO:0007669"/>
    <property type="project" value="TreeGrafter"/>
</dbReference>
<gene>
    <name evidence="3" type="ORF">KCMC57_22130</name>
</gene>
<evidence type="ECO:0000259" key="2">
    <source>
        <dbReference type="Pfam" id="PF01551"/>
    </source>
</evidence>
<keyword evidence="1" id="KW-0732">Signal</keyword>
<evidence type="ECO:0000256" key="1">
    <source>
        <dbReference type="ARBA" id="ARBA00022729"/>
    </source>
</evidence>
<organism evidence="3">
    <name type="scientific">Kitasatospora sp. CMC57</name>
    <dbReference type="NCBI Taxonomy" id="3231513"/>
    <lineage>
        <taxon>Bacteria</taxon>
        <taxon>Bacillati</taxon>
        <taxon>Actinomycetota</taxon>
        <taxon>Actinomycetes</taxon>
        <taxon>Kitasatosporales</taxon>
        <taxon>Streptomycetaceae</taxon>
        <taxon>Kitasatospora</taxon>
    </lineage>
</organism>
<proteinExistence type="predicted"/>
<dbReference type="PANTHER" id="PTHR21666:SF289">
    <property type="entry name" value="L-ALA--D-GLU ENDOPEPTIDASE"/>
    <property type="match status" value="1"/>
</dbReference>
<sequence length="216" mass="21560">MVIPLFPLSLPPVRRSPSTATVPSAGPPPHPPDRRVMVLLVALLTAVLLVGLPQPPASGMHGAAALPATPAAGPGPGRAWPVGGPGGLLQRFDPPPARWAAGHRGVDLAASVGATVRAAAPGVVSFAGTVAGRPVVTVTHTASGNPPLRTTYLPVTDTVPVGTAVTGGEPIGVLATGVGHCATGCLHWGLLRGTRYLDPLALLGAGQARLLPMDTP</sequence>
<accession>A0AB33JV05</accession>
<evidence type="ECO:0000313" key="3">
    <source>
        <dbReference type="EMBL" id="BFP45845.1"/>
    </source>
</evidence>
<dbReference type="PANTHER" id="PTHR21666">
    <property type="entry name" value="PEPTIDASE-RELATED"/>
    <property type="match status" value="1"/>
</dbReference>
<dbReference type="InterPro" id="IPR011055">
    <property type="entry name" value="Dup_hybrid_motif"/>
</dbReference>